<proteinExistence type="predicted"/>
<organism evidence="3 4">
    <name type="scientific">Penicillium canescens</name>
    <dbReference type="NCBI Taxonomy" id="5083"/>
    <lineage>
        <taxon>Eukaryota</taxon>
        <taxon>Fungi</taxon>
        <taxon>Dikarya</taxon>
        <taxon>Ascomycota</taxon>
        <taxon>Pezizomycotina</taxon>
        <taxon>Eurotiomycetes</taxon>
        <taxon>Eurotiomycetidae</taxon>
        <taxon>Eurotiales</taxon>
        <taxon>Aspergillaceae</taxon>
        <taxon>Penicillium</taxon>
    </lineage>
</organism>
<dbReference type="PANTHER" id="PTHR38790">
    <property type="entry name" value="2EXR DOMAIN-CONTAINING PROTEIN-RELATED"/>
    <property type="match status" value="1"/>
</dbReference>
<comment type="caution">
    <text evidence="3">The sequence shown here is derived from an EMBL/GenBank/DDBJ whole genome shotgun (WGS) entry which is preliminary data.</text>
</comment>
<feature type="region of interest" description="Disordered" evidence="1">
    <location>
        <begin position="22"/>
        <end position="73"/>
    </location>
</feature>
<reference evidence="3" key="1">
    <citation type="journal article" date="2023" name="IMA Fungus">
        <title>Comparative genomic study of the Penicillium genus elucidates a diverse pangenome and 15 lateral gene transfer events.</title>
        <authorList>
            <person name="Petersen C."/>
            <person name="Sorensen T."/>
            <person name="Nielsen M.R."/>
            <person name="Sondergaard T.E."/>
            <person name="Sorensen J.L."/>
            <person name="Fitzpatrick D.A."/>
            <person name="Frisvad J.C."/>
            <person name="Nielsen K.L."/>
        </authorList>
    </citation>
    <scope>NUCLEOTIDE SEQUENCE</scope>
    <source>
        <strain evidence="3">IBT 15450</strain>
    </source>
</reference>
<sequence>MVPIKEAYEHNLRSIIRRKDEDAQAKEWNTQANEIQLRPGQLTPPLPEEPELTGHTTPSANRRRWPFSKPRKRQPIALQSQSPLFQNLPTEIRLLIWEHYLCSRKLHIMRTKWRQGRESRSRIVGVQCHEQLGICPCSHRCWGQLARRPAGGCVGGWRGDGEVTGNEEDEWKFDTRVDFVALLRSCRLIYTETIDMIYRHNTFLFNHADTIVDLPGIILPHRLSLIRTVQLGFADPGGRMWDRCCWVLGNELPALEKLTIHLFPHVIGDMDNLLMPLHQIEQPRIFDVCLIKPWYIKKGWEASSGLIDAPFRFELIDNELRSPIGMLA</sequence>
<feature type="domain" description="DUF7730" evidence="2">
    <location>
        <begin position="79"/>
        <end position="290"/>
    </location>
</feature>
<dbReference type="Pfam" id="PF24864">
    <property type="entry name" value="DUF7730"/>
    <property type="match status" value="1"/>
</dbReference>
<reference evidence="3" key="2">
    <citation type="submission" date="2023-01" db="EMBL/GenBank/DDBJ databases">
        <authorList>
            <person name="Petersen C."/>
        </authorList>
    </citation>
    <scope>NUCLEOTIDE SEQUENCE</scope>
    <source>
        <strain evidence="3">IBT 15450</strain>
    </source>
</reference>
<evidence type="ECO:0000313" key="4">
    <source>
        <dbReference type="Proteomes" id="UP001219568"/>
    </source>
</evidence>
<evidence type="ECO:0000259" key="2">
    <source>
        <dbReference type="Pfam" id="PF24864"/>
    </source>
</evidence>
<dbReference type="InterPro" id="IPR056632">
    <property type="entry name" value="DUF7730"/>
</dbReference>
<protein>
    <recommendedName>
        <fullName evidence="2">DUF7730 domain-containing protein</fullName>
    </recommendedName>
</protein>
<accession>A0AAD6ND51</accession>
<dbReference type="AlphaFoldDB" id="A0AAD6ND51"/>
<feature type="compositionally biased region" description="Basic residues" evidence="1">
    <location>
        <begin position="61"/>
        <end position="73"/>
    </location>
</feature>
<dbReference type="EMBL" id="JAQJZL010000002">
    <property type="protein sequence ID" value="KAJ6052273.1"/>
    <property type="molecule type" value="Genomic_DNA"/>
</dbReference>
<keyword evidence="4" id="KW-1185">Reference proteome</keyword>
<gene>
    <name evidence="3" type="ORF">N7460_002807</name>
</gene>
<dbReference type="Proteomes" id="UP001219568">
    <property type="component" value="Unassembled WGS sequence"/>
</dbReference>
<evidence type="ECO:0000313" key="3">
    <source>
        <dbReference type="EMBL" id="KAJ6052273.1"/>
    </source>
</evidence>
<evidence type="ECO:0000256" key="1">
    <source>
        <dbReference type="SAM" id="MobiDB-lite"/>
    </source>
</evidence>
<name>A0AAD6ND51_PENCN</name>